<dbReference type="AlphaFoldDB" id="A0A9D4IP52"/>
<comment type="caution">
    <text evidence="1">The sequence shown here is derived from an EMBL/GenBank/DDBJ whole genome shotgun (WGS) entry which is preliminary data.</text>
</comment>
<proteinExistence type="predicted"/>
<dbReference type="Proteomes" id="UP000828390">
    <property type="component" value="Unassembled WGS sequence"/>
</dbReference>
<sequence length="69" mass="7893">MEWKTKNVSSMLLYWLDNRLFSMDRSHYCLLEGECRKEIENSPGLAGCGLGSQQKEGCTSATMTDLWQN</sequence>
<gene>
    <name evidence="1" type="ORF">DPMN_180153</name>
</gene>
<reference evidence="1" key="2">
    <citation type="submission" date="2020-11" db="EMBL/GenBank/DDBJ databases">
        <authorList>
            <person name="McCartney M.A."/>
            <person name="Auch B."/>
            <person name="Kono T."/>
            <person name="Mallez S."/>
            <person name="Becker A."/>
            <person name="Gohl D.M."/>
            <person name="Silverstein K.A.T."/>
            <person name="Koren S."/>
            <person name="Bechman K.B."/>
            <person name="Herman A."/>
            <person name="Abrahante J.E."/>
            <person name="Garbe J."/>
        </authorList>
    </citation>
    <scope>NUCLEOTIDE SEQUENCE</scope>
    <source>
        <strain evidence="1">Duluth1</strain>
        <tissue evidence="1">Whole animal</tissue>
    </source>
</reference>
<evidence type="ECO:0000313" key="1">
    <source>
        <dbReference type="EMBL" id="KAH3778683.1"/>
    </source>
</evidence>
<accession>A0A9D4IP52</accession>
<reference evidence="1" key="1">
    <citation type="journal article" date="2019" name="bioRxiv">
        <title>The Genome of the Zebra Mussel, Dreissena polymorpha: A Resource for Invasive Species Research.</title>
        <authorList>
            <person name="McCartney M.A."/>
            <person name="Auch B."/>
            <person name="Kono T."/>
            <person name="Mallez S."/>
            <person name="Zhang Y."/>
            <person name="Obille A."/>
            <person name="Becker A."/>
            <person name="Abrahante J.E."/>
            <person name="Garbe J."/>
            <person name="Badalamenti J.P."/>
            <person name="Herman A."/>
            <person name="Mangelson H."/>
            <person name="Liachko I."/>
            <person name="Sullivan S."/>
            <person name="Sone E.D."/>
            <person name="Koren S."/>
            <person name="Silverstein K.A.T."/>
            <person name="Beckman K.B."/>
            <person name="Gohl D.M."/>
        </authorList>
    </citation>
    <scope>NUCLEOTIDE SEQUENCE</scope>
    <source>
        <strain evidence="1">Duluth1</strain>
        <tissue evidence="1">Whole animal</tissue>
    </source>
</reference>
<name>A0A9D4IP52_DREPO</name>
<organism evidence="1 2">
    <name type="scientific">Dreissena polymorpha</name>
    <name type="common">Zebra mussel</name>
    <name type="synonym">Mytilus polymorpha</name>
    <dbReference type="NCBI Taxonomy" id="45954"/>
    <lineage>
        <taxon>Eukaryota</taxon>
        <taxon>Metazoa</taxon>
        <taxon>Spiralia</taxon>
        <taxon>Lophotrochozoa</taxon>
        <taxon>Mollusca</taxon>
        <taxon>Bivalvia</taxon>
        <taxon>Autobranchia</taxon>
        <taxon>Heteroconchia</taxon>
        <taxon>Euheterodonta</taxon>
        <taxon>Imparidentia</taxon>
        <taxon>Neoheterodontei</taxon>
        <taxon>Myida</taxon>
        <taxon>Dreissenoidea</taxon>
        <taxon>Dreissenidae</taxon>
        <taxon>Dreissena</taxon>
    </lineage>
</organism>
<keyword evidence="2" id="KW-1185">Reference proteome</keyword>
<protein>
    <submittedName>
        <fullName evidence="1">Uncharacterized protein</fullName>
    </submittedName>
</protein>
<dbReference type="EMBL" id="JAIWYP010000009">
    <property type="protein sequence ID" value="KAH3778683.1"/>
    <property type="molecule type" value="Genomic_DNA"/>
</dbReference>
<evidence type="ECO:0000313" key="2">
    <source>
        <dbReference type="Proteomes" id="UP000828390"/>
    </source>
</evidence>